<reference evidence="4" key="1">
    <citation type="submission" date="2025-08" db="UniProtKB">
        <authorList>
            <consortium name="RefSeq"/>
        </authorList>
    </citation>
    <scope>IDENTIFICATION</scope>
    <source>
        <tissue evidence="4">Sperm</tissue>
    </source>
</reference>
<evidence type="ECO:0000256" key="1">
    <source>
        <dbReference type="SAM" id="Coils"/>
    </source>
</evidence>
<protein>
    <submittedName>
        <fullName evidence="4">EF-hand and coiled-coil domain-containing protein 1-like</fullName>
    </submittedName>
</protein>
<dbReference type="Proteomes" id="UP001318040">
    <property type="component" value="Chromosome 48"/>
</dbReference>
<sequence length="884" mass="94988">MSNRDTTGDLSSGPTRRPPRALAEDVTGGLTREPRGEVAGGLTREPRGEVAGGLTREPRGEVAGGLTREPRGEVAGGLARDPARDLAGALRPAPRTHWVVSALAAHFGHDRGAENEIAVLATGLDQYLQEVFHHLDYPGLGTLPADDFRALCDVLGLTDERARGGDGGDDDDQSDYDDGGGGGGGCGGSSSIRLLKDLPQRLTFRQFHARLCDHFSCAQRPPGPGERMPVGEENELIEAQIRVRDPVRRRRRRVATTTRMMMSRNTCSSSSNSSSGSSGGSGGGGNGGCAASPPRGDGETDGGSTEGSDEWTHLVEDENASLRELVEDLRVALQSSDARCLALNVALRKRRRQEPSGSTPGPHPGSHLGTHLGTHLDPHLDAHVGSHLGPHLDPHLGPHLGGTHLDSHLDTRVGSHLGPHLDPHLGPHLVPHLVPQLDPHLGPHLDPHLGPHLDPHLGPHLGGPHLDSHLDTRVDSHLVPHLGPQLDPHMDPHRDPHLDPCLQVALRHAVHRERALVHAQVETARRVREARRLLAKGLARVLQLEALWSRHQAHRVQRSWAAERDRSFSCASLPSPRRRSPTGGAASPTSQGEERLLLRAVEGQEAPGEAVDAWRCGPRAEAGFPLPGKRPTLPPDCCPYGCRKGLVKRLVRTFSDPEGSREKGAGRTWEKIAAGSWEASPARGPESFPGDWWKKGGPKGSPAGGSEMVELMRRVQRLSAQLQEEQEVRRRKGDAQQWREGLVAELRARREEGRRLQTELQVLEAERVRLSLVEEKMGDVLHAMRRLGTLNASRHLLGKILLDTLESCRDVGGRDDAAGPEDVSAVLDALRERLSACDPLGAVHLEPLGPGQRRTSTTAAAAAAGSSSSSPAPSSSSSSLLLSC</sequence>
<evidence type="ECO:0000313" key="3">
    <source>
        <dbReference type="Proteomes" id="UP001318040"/>
    </source>
</evidence>
<feature type="compositionally biased region" description="Low complexity" evidence="2">
    <location>
        <begin position="355"/>
        <end position="373"/>
    </location>
</feature>
<dbReference type="KEGG" id="pmrn:116952691"/>
<keyword evidence="1" id="KW-0175">Coiled coil</keyword>
<feature type="compositionally biased region" description="Gly residues" evidence="2">
    <location>
        <begin position="277"/>
        <end position="288"/>
    </location>
</feature>
<feature type="compositionally biased region" description="Low complexity" evidence="2">
    <location>
        <begin position="855"/>
        <end position="884"/>
    </location>
</feature>
<feature type="region of interest" description="Disordered" evidence="2">
    <location>
        <begin position="1"/>
        <end position="80"/>
    </location>
</feature>
<organism evidence="3 4">
    <name type="scientific">Petromyzon marinus</name>
    <name type="common">Sea lamprey</name>
    <dbReference type="NCBI Taxonomy" id="7757"/>
    <lineage>
        <taxon>Eukaryota</taxon>
        <taxon>Metazoa</taxon>
        <taxon>Chordata</taxon>
        <taxon>Craniata</taxon>
        <taxon>Vertebrata</taxon>
        <taxon>Cyclostomata</taxon>
        <taxon>Hyperoartia</taxon>
        <taxon>Petromyzontiformes</taxon>
        <taxon>Petromyzontidae</taxon>
        <taxon>Petromyzon</taxon>
    </lineage>
</organism>
<feature type="coiled-coil region" evidence="1">
    <location>
        <begin position="708"/>
        <end position="766"/>
    </location>
</feature>
<gene>
    <name evidence="4" type="primary">LOC116952691</name>
</gene>
<feature type="compositionally biased region" description="Basic and acidic residues" evidence="2">
    <location>
        <begin position="441"/>
        <end position="457"/>
    </location>
</feature>
<feature type="region of interest" description="Disordered" evidence="2">
    <location>
        <begin position="845"/>
        <end position="884"/>
    </location>
</feature>
<dbReference type="Pfam" id="PF15799">
    <property type="entry name" value="CCD48"/>
    <property type="match status" value="3"/>
</dbReference>
<feature type="region of interest" description="Disordered" evidence="2">
    <location>
        <begin position="571"/>
        <end position="593"/>
    </location>
</feature>
<name>A0AAJ7XB28_PETMA</name>
<feature type="region of interest" description="Disordered" evidence="2">
    <location>
        <begin position="656"/>
        <end position="706"/>
    </location>
</feature>
<feature type="region of interest" description="Disordered" evidence="2">
    <location>
        <begin position="441"/>
        <end position="471"/>
    </location>
</feature>
<feature type="compositionally biased region" description="Polar residues" evidence="2">
    <location>
        <begin position="1"/>
        <end position="14"/>
    </location>
</feature>
<feature type="region of interest" description="Disordered" evidence="2">
    <location>
        <begin position="160"/>
        <end position="188"/>
    </location>
</feature>
<dbReference type="AlphaFoldDB" id="A0AAJ7XB28"/>
<feature type="compositionally biased region" description="Acidic residues" evidence="2">
    <location>
        <begin position="167"/>
        <end position="178"/>
    </location>
</feature>
<evidence type="ECO:0000313" key="4">
    <source>
        <dbReference type="RefSeq" id="XP_032828169.1"/>
    </source>
</evidence>
<accession>A0AAJ7XB28</accession>
<proteinExistence type="predicted"/>
<dbReference type="RefSeq" id="XP_032828169.1">
    <property type="nucleotide sequence ID" value="XM_032972278.1"/>
</dbReference>
<feature type="region of interest" description="Disordered" evidence="2">
    <location>
        <begin position="247"/>
        <end position="309"/>
    </location>
</feature>
<feature type="compositionally biased region" description="Basic and acidic residues" evidence="2">
    <location>
        <begin position="374"/>
        <end position="396"/>
    </location>
</feature>
<dbReference type="InterPro" id="IPR031601">
    <property type="entry name" value="CCD48"/>
</dbReference>
<feature type="compositionally biased region" description="Basic and acidic residues" evidence="2">
    <location>
        <begin position="405"/>
        <end position="423"/>
    </location>
</feature>
<evidence type="ECO:0000256" key="2">
    <source>
        <dbReference type="SAM" id="MobiDB-lite"/>
    </source>
</evidence>
<keyword evidence="3" id="KW-1185">Reference proteome</keyword>
<feature type="compositionally biased region" description="Gly residues" evidence="2">
    <location>
        <begin position="179"/>
        <end position="188"/>
    </location>
</feature>
<feature type="region of interest" description="Disordered" evidence="2">
    <location>
        <begin position="349"/>
        <end position="423"/>
    </location>
</feature>
<feature type="compositionally biased region" description="Basic and acidic residues" evidence="2">
    <location>
        <begin position="658"/>
        <end position="670"/>
    </location>
</feature>
<feature type="compositionally biased region" description="Low complexity" evidence="2">
    <location>
        <begin position="255"/>
        <end position="276"/>
    </location>
</feature>